<comment type="subunit">
    <text evidence="4">Homodimer.</text>
</comment>
<dbReference type="InterPro" id="IPR028939">
    <property type="entry name" value="P5C_Rdtase_cat_N"/>
</dbReference>
<evidence type="ECO:0000259" key="6">
    <source>
        <dbReference type="Pfam" id="PF08501"/>
    </source>
</evidence>
<evidence type="ECO:0000259" key="5">
    <source>
        <dbReference type="Pfam" id="PF03807"/>
    </source>
</evidence>
<feature type="binding site" evidence="4">
    <location>
        <begin position="15"/>
        <end position="17"/>
    </location>
    <ligand>
        <name>shikimate</name>
        <dbReference type="ChEBI" id="CHEBI:36208"/>
    </ligand>
</feature>
<keyword evidence="4" id="KW-0028">Amino-acid biosynthesis</keyword>
<evidence type="ECO:0000313" key="8">
    <source>
        <dbReference type="Proteomes" id="UP000192934"/>
    </source>
</evidence>
<reference evidence="8" key="1">
    <citation type="submission" date="2017-04" db="EMBL/GenBank/DDBJ databases">
        <authorList>
            <person name="Varghese N."/>
            <person name="Submissions S."/>
        </authorList>
    </citation>
    <scope>NUCLEOTIDE SEQUENCE [LARGE SCALE GENOMIC DNA]</scope>
    <source>
        <strain evidence="8">Dd16</strain>
    </source>
</reference>
<feature type="domain" description="Shikimate dehydrogenase substrate binding N-terminal" evidence="6">
    <location>
        <begin position="7"/>
        <end position="90"/>
    </location>
</feature>
<name>A0A1X7FZQ0_9SPHN</name>
<dbReference type="PANTHER" id="PTHR21089:SF1">
    <property type="entry name" value="BIFUNCTIONAL 3-DEHYDROQUINATE DEHYDRATASE_SHIKIMATE DEHYDROGENASE, CHLOROPLASTIC"/>
    <property type="match status" value="1"/>
</dbReference>
<feature type="domain" description="Pyrroline-5-carboxylate reductase catalytic N-terminal" evidence="5">
    <location>
        <begin position="120"/>
        <end position="183"/>
    </location>
</feature>
<dbReference type="HAMAP" id="MF_00222">
    <property type="entry name" value="Shikimate_DH_AroE"/>
    <property type="match status" value="1"/>
</dbReference>
<dbReference type="UniPathway" id="UPA00053">
    <property type="reaction ID" value="UER00087"/>
</dbReference>
<dbReference type="SUPFAM" id="SSF51735">
    <property type="entry name" value="NAD(P)-binding Rossmann-fold domains"/>
    <property type="match status" value="1"/>
</dbReference>
<dbReference type="GO" id="GO:0005829">
    <property type="term" value="C:cytosol"/>
    <property type="evidence" value="ECO:0007669"/>
    <property type="project" value="TreeGrafter"/>
</dbReference>
<dbReference type="EC" id="1.1.1.25" evidence="4"/>
<dbReference type="InterPro" id="IPR013708">
    <property type="entry name" value="Shikimate_DH-bd_N"/>
</dbReference>
<dbReference type="InterPro" id="IPR022893">
    <property type="entry name" value="Shikimate_DH_fam"/>
</dbReference>
<proteinExistence type="inferred from homology"/>
<sequence>MTAWAEVIGDPVAHSLSPRIHRFWLDRLGLAGDYRATRVMADRLAAHLRERRGDPHWRGCNVTVPHKSAVLPLIDRIDPAAERIGAVNCIVAEGGALVGYNSDVDGIGAAIGNRAFARAVVIGAGGAARAMVDVLAQRGTAITLLARDPGKAEALAAARPFEAAADAFRGADLIVNASPLGMTHAPIPGGLIAALGAAPADALVFDMVYAPRETALLAAARARGLPIAQGLTMLIGQARRAFALFYGVAPPAEADAALLQRLDDGDIGDAATLAHRL</sequence>
<dbReference type="GO" id="GO:0009073">
    <property type="term" value="P:aromatic amino acid family biosynthetic process"/>
    <property type="evidence" value="ECO:0007669"/>
    <property type="project" value="UniProtKB-KW"/>
</dbReference>
<dbReference type="InterPro" id="IPR046346">
    <property type="entry name" value="Aminoacid_DH-like_N_sf"/>
</dbReference>
<evidence type="ECO:0000256" key="4">
    <source>
        <dbReference type="HAMAP-Rule" id="MF_00222"/>
    </source>
</evidence>
<comment type="catalytic activity">
    <reaction evidence="4">
        <text>shikimate + NADP(+) = 3-dehydroshikimate + NADPH + H(+)</text>
        <dbReference type="Rhea" id="RHEA:17737"/>
        <dbReference type="ChEBI" id="CHEBI:15378"/>
        <dbReference type="ChEBI" id="CHEBI:16630"/>
        <dbReference type="ChEBI" id="CHEBI:36208"/>
        <dbReference type="ChEBI" id="CHEBI:57783"/>
        <dbReference type="ChEBI" id="CHEBI:58349"/>
        <dbReference type="EC" id="1.1.1.25"/>
    </reaction>
</comment>
<feature type="binding site" evidence="4">
    <location>
        <position position="63"/>
    </location>
    <ligand>
        <name>shikimate</name>
        <dbReference type="ChEBI" id="CHEBI:36208"/>
    </ligand>
</feature>
<comment type="pathway">
    <text evidence="1 4">Metabolic intermediate biosynthesis; chorismate biosynthesis; chorismate from D-erythrose 4-phosphate and phosphoenolpyruvate: step 4/7.</text>
</comment>
<keyword evidence="3 4" id="KW-0057">Aromatic amino acid biosynthesis</keyword>
<feature type="binding site" evidence="4">
    <location>
        <position position="207"/>
    </location>
    <ligand>
        <name>NADP(+)</name>
        <dbReference type="ChEBI" id="CHEBI:58349"/>
    </ligand>
</feature>
<evidence type="ECO:0000256" key="1">
    <source>
        <dbReference type="ARBA" id="ARBA00004871"/>
    </source>
</evidence>
<dbReference type="GO" id="GO:0008652">
    <property type="term" value="P:amino acid biosynthetic process"/>
    <property type="evidence" value="ECO:0007669"/>
    <property type="project" value="UniProtKB-KW"/>
</dbReference>
<keyword evidence="2 4" id="KW-0560">Oxidoreductase</keyword>
<dbReference type="Pfam" id="PF03807">
    <property type="entry name" value="F420_oxidored"/>
    <property type="match status" value="1"/>
</dbReference>
<dbReference type="GO" id="GO:0019632">
    <property type="term" value="P:shikimate metabolic process"/>
    <property type="evidence" value="ECO:0007669"/>
    <property type="project" value="TreeGrafter"/>
</dbReference>
<dbReference type="GO" id="GO:0050661">
    <property type="term" value="F:NADP binding"/>
    <property type="evidence" value="ECO:0007669"/>
    <property type="project" value="TreeGrafter"/>
</dbReference>
<dbReference type="PANTHER" id="PTHR21089">
    <property type="entry name" value="SHIKIMATE DEHYDROGENASE"/>
    <property type="match status" value="1"/>
</dbReference>
<feature type="binding site" evidence="4">
    <location>
        <position position="209"/>
    </location>
    <ligand>
        <name>shikimate</name>
        <dbReference type="ChEBI" id="CHEBI:36208"/>
    </ligand>
</feature>
<evidence type="ECO:0000313" key="7">
    <source>
        <dbReference type="EMBL" id="SMF61600.1"/>
    </source>
</evidence>
<gene>
    <name evidence="4" type="primary">aroE</name>
    <name evidence="7" type="ORF">SAMN06295910_0592</name>
</gene>
<evidence type="ECO:0000256" key="2">
    <source>
        <dbReference type="ARBA" id="ARBA00023002"/>
    </source>
</evidence>
<dbReference type="InterPro" id="IPR036291">
    <property type="entry name" value="NAD(P)-bd_dom_sf"/>
</dbReference>
<dbReference type="Pfam" id="PF08501">
    <property type="entry name" value="Shikimate_dh_N"/>
    <property type="match status" value="1"/>
</dbReference>
<dbReference type="Proteomes" id="UP000192934">
    <property type="component" value="Chromosome I"/>
</dbReference>
<comment type="similarity">
    <text evidence="4">Belongs to the shikimate dehydrogenase family.</text>
</comment>
<dbReference type="SUPFAM" id="SSF53223">
    <property type="entry name" value="Aminoacid dehydrogenase-like, N-terminal domain"/>
    <property type="match status" value="1"/>
</dbReference>
<feature type="active site" description="Proton acceptor" evidence="4">
    <location>
        <position position="67"/>
    </location>
</feature>
<dbReference type="Gene3D" id="3.40.50.720">
    <property type="entry name" value="NAD(P)-binding Rossmann-like Domain"/>
    <property type="match status" value="1"/>
</dbReference>
<dbReference type="EMBL" id="LT840185">
    <property type="protein sequence ID" value="SMF61600.1"/>
    <property type="molecule type" value="Genomic_DNA"/>
</dbReference>
<keyword evidence="4" id="KW-0521">NADP</keyword>
<accession>A0A1X7FZQ0</accession>
<organism evidence="7 8">
    <name type="scientific">Allosphingosinicella indica</name>
    <dbReference type="NCBI Taxonomy" id="941907"/>
    <lineage>
        <taxon>Bacteria</taxon>
        <taxon>Pseudomonadati</taxon>
        <taxon>Pseudomonadota</taxon>
        <taxon>Alphaproteobacteria</taxon>
        <taxon>Sphingomonadales</taxon>
        <taxon>Sphingomonadaceae</taxon>
        <taxon>Allosphingosinicella</taxon>
    </lineage>
</organism>
<feature type="binding site" evidence="4">
    <location>
        <position position="103"/>
    </location>
    <ligand>
        <name>shikimate</name>
        <dbReference type="ChEBI" id="CHEBI:36208"/>
    </ligand>
</feature>
<dbReference type="GO" id="GO:0009423">
    <property type="term" value="P:chorismate biosynthetic process"/>
    <property type="evidence" value="ECO:0007669"/>
    <property type="project" value="UniProtKB-UniRule"/>
</dbReference>
<feature type="binding site" evidence="4">
    <location>
        <begin position="123"/>
        <end position="127"/>
    </location>
    <ligand>
        <name>NADP(+)</name>
        <dbReference type="ChEBI" id="CHEBI:58349"/>
    </ligand>
</feature>
<feature type="binding site" evidence="4">
    <location>
        <position position="230"/>
    </location>
    <ligand>
        <name>NADP(+)</name>
        <dbReference type="ChEBI" id="CHEBI:58349"/>
    </ligand>
</feature>
<comment type="function">
    <text evidence="4">Involved in the biosynthesis of the chorismate, which leads to the biosynthesis of aromatic amino acids. Catalyzes the reversible NADPH linked reduction of 3-dehydroshikimate (DHSA) to yield shikimate (SA).</text>
</comment>
<keyword evidence="8" id="KW-1185">Reference proteome</keyword>
<comment type="caution">
    <text evidence="4">Lacks conserved residue(s) required for the propagation of feature annotation.</text>
</comment>
<feature type="binding site" evidence="4">
    <location>
        <position position="237"/>
    </location>
    <ligand>
        <name>shikimate</name>
        <dbReference type="ChEBI" id="CHEBI:36208"/>
    </ligand>
</feature>
<feature type="binding site" evidence="4">
    <location>
        <position position="88"/>
    </location>
    <ligand>
        <name>shikimate</name>
        <dbReference type="ChEBI" id="CHEBI:36208"/>
    </ligand>
</feature>
<dbReference type="STRING" id="941907.SAMN06295910_0592"/>
<dbReference type="AlphaFoldDB" id="A0A1X7FZQ0"/>
<dbReference type="RefSeq" id="WP_085217446.1">
    <property type="nucleotide sequence ID" value="NZ_LT840185.1"/>
</dbReference>
<dbReference type="Gene3D" id="3.40.50.10860">
    <property type="entry name" value="Leucine Dehydrogenase, chain A, domain 1"/>
    <property type="match status" value="1"/>
</dbReference>
<evidence type="ECO:0000256" key="3">
    <source>
        <dbReference type="ARBA" id="ARBA00023141"/>
    </source>
</evidence>
<dbReference type="GO" id="GO:0004764">
    <property type="term" value="F:shikimate 3-dehydrogenase (NADP+) activity"/>
    <property type="evidence" value="ECO:0007669"/>
    <property type="project" value="UniProtKB-UniRule"/>
</dbReference>
<dbReference type="OrthoDB" id="9792692at2"/>
<protein>
    <recommendedName>
        <fullName evidence="4">Shikimate dehydrogenase (NADP(+))</fullName>
        <shortName evidence="4">SDH</shortName>
        <ecNumber evidence="4">1.1.1.25</ecNumber>
    </recommendedName>
</protein>